<dbReference type="GO" id="GO:0000105">
    <property type="term" value="P:L-histidine biosynthetic process"/>
    <property type="evidence" value="ECO:0007669"/>
    <property type="project" value="TreeGrafter"/>
</dbReference>
<feature type="binding site" evidence="6">
    <location>
        <position position="86"/>
    </location>
    <ligand>
        <name>Mg(2+)</name>
        <dbReference type="ChEBI" id="CHEBI:18420"/>
        <label>1</label>
        <note>catalytic</note>
    </ligand>
</feature>
<dbReference type="RefSeq" id="WP_139599224.1">
    <property type="nucleotide sequence ID" value="NZ_VDDC01000031.1"/>
</dbReference>
<reference evidence="7 8" key="1">
    <citation type="submission" date="2019-06" db="EMBL/GenBank/DDBJ databases">
        <authorList>
            <person name="Li J."/>
        </authorList>
    </citation>
    <scope>NUCLEOTIDE SEQUENCE [LARGE SCALE GENOMIC DNA]</scope>
    <source>
        <strain evidence="7 8">CGMCC 1.8012</strain>
    </source>
</reference>
<dbReference type="Proteomes" id="UP000304880">
    <property type="component" value="Unassembled WGS sequence"/>
</dbReference>
<evidence type="ECO:0000256" key="4">
    <source>
        <dbReference type="ARBA" id="ARBA00022801"/>
    </source>
</evidence>
<feature type="binding site" evidence="6">
    <location>
        <position position="87"/>
    </location>
    <ligand>
        <name>Mg(2+)</name>
        <dbReference type="ChEBI" id="CHEBI:18420"/>
        <label>1</label>
        <note>catalytic</note>
    </ligand>
</feature>
<feature type="binding site" evidence="6">
    <location>
        <position position="68"/>
    </location>
    <ligand>
        <name>Mg(2+)</name>
        <dbReference type="ChEBI" id="CHEBI:18420"/>
        <label>1</label>
        <note>catalytic</note>
    </ligand>
</feature>
<comment type="similarity">
    <text evidence="2">Belongs to the inositol monophosphatase superfamily.</text>
</comment>
<organism evidence="7 8">
    <name type="scientific">Paracoccus haeundaensis</name>
    <dbReference type="NCBI Taxonomy" id="225362"/>
    <lineage>
        <taxon>Bacteria</taxon>
        <taxon>Pseudomonadati</taxon>
        <taxon>Pseudomonadota</taxon>
        <taxon>Alphaproteobacteria</taxon>
        <taxon>Rhodobacterales</taxon>
        <taxon>Paracoccaceae</taxon>
        <taxon>Paracoccus</taxon>
    </lineage>
</organism>
<dbReference type="PANTHER" id="PTHR43200">
    <property type="entry name" value="PHOSPHATASE"/>
    <property type="match status" value="1"/>
</dbReference>
<dbReference type="PRINTS" id="PR00377">
    <property type="entry name" value="IMPHPHTASES"/>
</dbReference>
<dbReference type="Gene3D" id="3.40.190.80">
    <property type="match status" value="1"/>
</dbReference>
<protein>
    <submittedName>
        <fullName evidence="7">Phosphatase</fullName>
    </submittedName>
</protein>
<accession>A0A5C4R2Z6</accession>
<evidence type="ECO:0000256" key="6">
    <source>
        <dbReference type="PIRSR" id="PIRSR600760-2"/>
    </source>
</evidence>
<keyword evidence="4" id="KW-0378">Hydrolase</keyword>
<dbReference type="InterPro" id="IPR000760">
    <property type="entry name" value="Inositol_monophosphatase-like"/>
</dbReference>
<dbReference type="GO" id="GO:0016791">
    <property type="term" value="F:phosphatase activity"/>
    <property type="evidence" value="ECO:0007669"/>
    <property type="project" value="UniProtKB-ARBA"/>
</dbReference>
<dbReference type="PANTHER" id="PTHR43200:SF6">
    <property type="entry name" value="3'(2'),5'-BISPHOSPHATE NUCLEOTIDASE"/>
    <property type="match status" value="1"/>
</dbReference>
<dbReference type="GO" id="GO:0046872">
    <property type="term" value="F:metal ion binding"/>
    <property type="evidence" value="ECO:0007669"/>
    <property type="project" value="UniProtKB-KW"/>
</dbReference>
<dbReference type="Gene3D" id="3.30.540.10">
    <property type="entry name" value="Fructose-1,6-Bisphosphatase, subunit A, domain 1"/>
    <property type="match status" value="1"/>
</dbReference>
<evidence type="ECO:0000256" key="1">
    <source>
        <dbReference type="ARBA" id="ARBA00001946"/>
    </source>
</evidence>
<comment type="cofactor">
    <cofactor evidence="1 6">
        <name>Mg(2+)</name>
        <dbReference type="ChEBI" id="CHEBI:18420"/>
    </cofactor>
</comment>
<sequence>MSGLDSLMIAALSLANFAAEISAKAWSSDLAVDYKSDGSSLTQADLLIETRWREEIKRQFPSHGILGEEYGSDTGTSAFTWVLDPIDGTRQFGTGLLNFASLISVCRDGMPVLGIIDMPGLRARYAAAEGNGTLFAGRRVRSSSRRDMTEAIISLANPDSFGRESASGYENLRSTGRVRVFDGGAPAYGALARGLIDICLNGDDLDAYDICALCPVVQEAGGKITDWYGQPLSLASSGAIVASASPELHAKVLARLSPGI</sequence>
<dbReference type="InterPro" id="IPR051090">
    <property type="entry name" value="Inositol_monoP_superfamily"/>
</dbReference>
<evidence type="ECO:0000256" key="5">
    <source>
        <dbReference type="ARBA" id="ARBA00022842"/>
    </source>
</evidence>
<dbReference type="Pfam" id="PF00459">
    <property type="entry name" value="Inositol_P"/>
    <property type="match status" value="1"/>
</dbReference>
<dbReference type="AlphaFoldDB" id="A0A5C4R2Z6"/>
<feature type="binding site" evidence="6">
    <location>
        <position position="209"/>
    </location>
    <ligand>
        <name>Mg(2+)</name>
        <dbReference type="ChEBI" id="CHEBI:18420"/>
        <label>1</label>
        <note>catalytic</note>
    </ligand>
</feature>
<dbReference type="PROSITE" id="PS00629">
    <property type="entry name" value="IMP_1"/>
    <property type="match status" value="1"/>
</dbReference>
<name>A0A5C4R2Z6_9RHOB</name>
<comment type="caution">
    <text evidence="7">The sequence shown here is derived from an EMBL/GenBank/DDBJ whole genome shotgun (WGS) entry which is preliminary data.</text>
</comment>
<dbReference type="EMBL" id="VDDC01000031">
    <property type="protein sequence ID" value="TNH38315.1"/>
    <property type="molecule type" value="Genomic_DNA"/>
</dbReference>
<evidence type="ECO:0000313" key="7">
    <source>
        <dbReference type="EMBL" id="TNH38315.1"/>
    </source>
</evidence>
<dbReference type="InterPro" id="IPR020583">
    <property type="entry name" value="Inositol_monoP_metal-BS"/>
</dbReference>
<proteinExistence type="inferred from homology"/>
<gene>
    <name evidence="7" type="ORF">FHD67_15485</name>
</gene>
<keyword evidence="3 6" id="KW-0479">Metal-binding</keyword>
<evidence type="ECO:0000256" key="2">
    <source>
        <dbReference type="ARBA" id="ARBA00009759"/>
    </source>
</evidence>
<evidence type="ECO:0000256" key="3">
    <source>
        <dbReference type="ARBA" id="ARBA00022723"/>
    </source>
</evidence>
<keyword evidence="8" id="KW-1185">Reference proteome</keyword>
<keyword evidence="5 6" id="KW-0460">Magnesium</keyword>
<feature type="binding site" evidence="6">
    <location>
        <position position="84"/>
    </location>
    <ligand>
        <name>Mg(2+)</name>
        <dbReference type="ChEBI" id="CHEBI:18420"/>
        <label>1</label>
        <note>catalytic</note>
    </ligand>
</feature>
<dbReference type="SUPFAM" id="SSF56655">
    <property type="entry name" value="Carbohydrate phosphatase"/>
    <property type="match status" value="1"/>
</dbReference>
<evidence type="ECO:0000313" key="8">
    <source>
        <dbReference type="Proteomes" id="UP000304880"/>
    </source>
</evidence>